<dbReference type="AlphaFoldDB" id="A0A1D2NES4"/>
<dbReference type="Pfam" id="PF08737">
    <property type="entry name" value="Rgp1"/>
    <property type="match status" value="2"/>
</dbReference>
<sequence length="424" mass="47326">MIETTARLTQGVYLAGETVEVAITLRNPSPPPDAKSQWNDQEEVLAWASAQIHCHCWVNQSRVNVPSAQQPLSAEEQAVTNTRTSFAPCRVDPEGPYEGSGPSSSGSGGNMVSVTGRVVTSTKPTILFCDLRLLPGESKTFWYKEVLPVEGPPSFRGQAVKYAYKLTVGTQRVNSAIKLLRVPIRVLVLQEFTDSAIINGSEDLTPSNPFLSDKEKETPLDSALQVLQVVTSQRNQKFYNITNARGHVVRFCIFKQAYKLGEDIVGSLDFSESNVPCIQYAVTLQSVEEISPECRKNEHQRPSINSLSKFHEMCVGFQQSHFVLPVPLHVTPSFYTDLVTLKWRLHFEFVTSMTDSKTSGLKLSEPPGHDDLDGKIWQAPHNVDIETMVWDLPIKLYPNLPSYLSQGLQMQTQFHMRINNSNTS</sequence>
<gene>
    <name evidence="2" type="ORF">Ocin01_02944</name>
</gene>
<evidence type="ECO:0000256" key="1">
    <source>
        <dbReference type="SAM" id="MobiDB-lite"/>
    </source>
</evidence>
<accession>A0A1D2NES4</accession>
<protein>
    <submittedName>
        <fullName evidence="2">RAB6A-GEF complex partner protein 2</fullName>
    </submittedName>
</protein>
<dbReference type="OrthoDB" id="431717at2759"/>
<feature type="region of interest" description="Disordered" evidence="1">
    <location>
        <begin position="86"/>
        <end position="111"/>
    </location>
</feature>
<reference evidence="2 3" key="1">
    <citation type="journal article" date="2016" name="Genome Biol. Evol.">
        <title>Gene Family Evolution Reflects Adaptation to Soil Environmental Stressors in the Genome of the Collembolan Orchesella cincta.</title>
        <authorList>
            <person name="Faddeeva-Vakhrusheva A."/>
            <person name="Derks M.F."/>
            <person name="Anvar S.Y."/>
            <person name="Agamennone V."/>
            <person name="Suring W."/>
            <person name="Smit S."/>
            <person name="van Straalen N.M."/>
            <person name="Roelofs D."/>
        </authorList>
    </citation>
    <scope>NUCLEOTIDE SEQUENCE [LARGE SCALE GENOMIC DNA]</scope>
    <source>
        <tissue evidence="2">Mixed pool</tissue>
    </source>
</reference>
<dbReference type="PANTHER" id="PTHR12507">
    <property type="entry name" value="REDUCED GROWTH PHENOTYPE 1 RGP1, YEAST -RELATED"/>
    <property type="match status" value="1"/>
</dbReference>
<dbReference type="InterPro" id="IPR014848">
    <property type="entry name" value="Rgp1"/>
</dbReference>
<comment type="caution">
    <text evidence="2">The sequence shown here is derived from an EMBL/GenBank/DDBJ whole genome shotgun (WGS) entry which is preliminary data.</text>
</comment>
<dbReference type="Proteomes" id="UP000094527">
    <property type="component" value="Unassembled WGS sequence"/>
</dbReference>
<dbReference type="STRING" id="48709.A0A1D2NES4"/>
<evidence type="ECO:0000313" key="3">
    <source>
        <dbReference type="Proteomes" id="UP000094527"/>
    </source>
</evidence>
<dbReference type="EMBL" id="LJIJ01000065">
    <property type="protein sequence ID" value="ODN03732.1"/>
    <property type="molecule type" value="Genomic_DNA"/>
</dbReference>
<evidence type="ECO:0000313" key="2">
    <source>
        <dbReference type="EMBL" id="ODN03732.1"/>
    </source>
</evidence>
<dbReference type="OMA" id="CQVRCVQ"/>
<name>A0A1D2NES4_ORCCI</name>
<proteinExistence type="predicted"/>
<keyword evidence="3" id="KW-1185">Reference proteome</keyword>
<organism evidence="2 3">
    <name type="scientific">Orchesella cincta</name>
    <name type="common">Springtail</name>
    <name type="synonym">Podura cincta</name>
    <dbReference type="NCBI Taxonomy" id="48709"/>
    <lineage>
        <taxon>Eukaryota</taxon>
        <taxon>Metazoa</taxon>
        <taxon>Ecdysozoa</taxon>
        <taxon>Arthropoda</taxon>
        <taxon>Hexapoda</taxon>
        <taxon>Collembola</taxon>
        <taxon>Entomobryomorpha</taxon>
        <taxon>Entomobryoidea</taxon>
        <taxon>Orchesellidae</taxon>
        <taxon>Orchesellinae</taxon>
        <taxon>Orchesella</taxon>
    </lineage>
</organism>